<evidence type="ECO:0000259" key="6">
    <source>
        <dbReference type="PROSITE" id="PS51795"/>
    </source>
</evidence>
<keyword evidence="2" id="KW-0479">Metal-binding</keyword>
<dbReference type="OrthoDB" id="685855at2759"/>
<evidence type="ECO:0000313" key="7">
    <source>
        <dbReference type="EMBL" id="TVU17169.1"/>
    </source>
</evidence>
<dbReference type="PROSITE" id="PS51795">
    <property type="entry name" value="ZF_FLZ"/>
    <property type="match status" value="1"/>
</dbReference>
<evidence type="ECO:0000256" key="2">
    <source>
        <dbReference type="ARBA" id="ARBA00022723"/>
    </source>
</evidence>
<gene>
    <name evidence="7" type="ORF">EJB05_33186</name>
</gene>
<feature type="signal peptide" evidence="5">
    <location>
        <begin position="1"/>
        <end position="23"/>
    </location>
</feature>
<feature type="zinc finger region" description="FLZ-type" evidence="3">
    <location>
        <begin position="325"/>
        <end position="368"/>
    </location>
</feature>
<feature type="chain" id="PRO_5023820061" description="FLZ-type domain-containing protein" evidence="5">
    <location>
        <begin position="24"/>
        <end position="406"/>
    </location>
</feature>
<evidence type="ECO:0000313" key="8">
    <source>
        <dbReference type="Proteomes" id="UP000324897"/>
    </source>
</evidence>
<comment type="similarity">
    <text evidence="1">Belongs to the FLZ family.</text>
</comment>
<evidence type="ECO:0000256" key="4">
    <source>
        <dbReference type="SAM" id="MobiDB-lite"/>
    </source>
</evidence>
<keyword evidence="8" id="KW-1185">Reference proteome</keyword>
<evidence type="ECO:0000256" key="1">
    <source>
        <dbReference type="ARBA" id="ARBA00009374"/>
    </source>
</evidence>
<sequence length="406" mass="42669">RRPPFHPIHIPSSLLSLLARTIAEGESERGEEEEGNKNGGAASSLHQGWMLLRRVAAEDGAGAGAGAGRPRLFAVPRLLVGLKCAPPDCDSPAARSPTSPLDLRPFAALGGSLLRSPRSPRSWDSHRVGLGGIVDTLAEPAAADATKNRRLLGPQMRPSSFKLPQRLAKSGTSQPRDCAHPSPELGTGETATATAGAGGMPVPCSRSYEDLKSGPEVAAPGGTQLGAAGSHSADLGKFPAPGSLPASIGCPRRYIGSVSATEVEQSEDYTCIIAHGPNPKTTRIYGDCILEPVTVCVTDGESMEAMEVKEAAESYWLVKCSGEELSPDVCLSCKVKLDGNNACIRRDENGFCSVKCRDHEILIEEEEENNRAISSISSFDSSSSFNDEIFMAGMVVLAGPVDAQLP</sequence>
<comment type="caution">
    <text evidence="7">The sequence shown here is derived from an EMBL/GenBank/DDBJ whole genome shotgun (WGS) entry which is preliminary data.</text>
</comment>
<dbReference type="InterPro" id="IPR007650">
    <property type="entry name" value="Zf-FLZ_dom"/>
</dbReference>
<feature type="domain" description="FLZ-type" evidence="6">
    <location>
        <begin position="325"/>
        <end position="368"/>
    </location>
</feature>
<dbReference type="PANTHER" id="PTHR46868">
    <property type="entry name" value="FCS-LIKE ZINC FINGER 11"/>
    <property type="match status" value="1"/>
</dbReference>
<feature type="region of interest" description="Disordered" evidence="4">
    <location>
        <begin position="24"/>
        <end position="43"/>
    </location>
</feature>
<dbReference type="Pfam" id="PF04570">
    <property type="entry name" value="zf-FLZ"/>
    <property type="match status" value="1"/>
</dbReference>
<protein>
    <recommendedName>
        <fullName evidence="6">FLZ-type domain-containing protein</fullName>
    </recommendedName>
</protein>
<dbReference type="PANTHER" id="PTHR46868:SF10">
    <property type="entry name" value="OS05G0180500 PROTEIN"/>
    <property type="match status" value="1"/>
</dbReference>
<dbReference type="AlphaFoldDB" id="A0A5J9U0I8"/>
<dbReference type="Proteomes" id="UP000324897">
    <property type="component" value="Chromosome 7"/>
</dbReference>
<feature type="compositionally biased region" description="Low complexity" evidence="4">
    <location>
        <begin position="186"/>
        <end position="195"/>
    </location>
</feature>
<reference evidence="7 8" key="1">
    <citation type="journal article" date="2019" name="Sci. Rep.">
        <title>A high-quality genome of Eragrostis curvula grass provides insights into Poaceae evolution and supports new strategies to enhance forage quality.</title>
        <authorList>
            <person name="Carballo J."/>
            <person name="Santos B.A.C.M."/>
            <person name="Zappacosta D."/>
            <person name="Garbus I."/>
            <person name="Selva J.P."/>
            <person name="Gallo C.A."/>
            <person name="Diaz A."/>
            <person name="Albertini E."/>
            <person name="Caccamo M."/>
            <person name="Echenique V."/>
        </authorList>
    </citation>
    <scope>NUCLEOTIDE SEQUENCE [LARGE SCALE GENOMIC DNA]</scope>
    <source>
        <strain evidence="8">cv. Victoria</strain>
        <tissue evidence="7">Leaf</tissue>
    </source>
</reference>
<accession>A0A5J9U0I8</accession>
<keyword evidence="5" id="KW-0732">Signal</keyword>
<evidence type="ECO:0000256" key="5">
    <source>
        <dbReference type="SAM" id="SignalP"/>
    </source>
</evidence>
<dbReference type="Gramene" id="TVU17169">
    <property type="protein sequence ID" value="TVU17169"/>
    <property type="gene ID" value="EJB05_33186"/>
</dbReference>
<organism evidence="7 8">
    <name type="scientific">Eragrostis curvula</name>
    <name type="common">weeping love grass</name>
    <dbReference type="NCBI Taxonomy" id="38414"/>
    <lineage>
        <taxon>Eukaryota</taxon>
        <taxon>Viridiplantae</taxon>
        <taxon>Streptophyta</taxon>
        <taxon>Embryophyta</taxon>
        <taxon>Tracheophyta</taxon>
        <taxon>Spermatophyta</taxon>
        <taxon>Magnoliopsida</taxon>
        <taxon>Liliopsida</taxon>
        <taxon>Poales</taxon>
        <taxon>Poaceae</taxon>
        <taxon>PACMAD clade</taxon>
        <taxon>Chloridoideae</taxon>
        <taxon>Eragrostideae</taxon>
        <taxon>Eragrostidinae</taxon>
        <taxon>Eragrostis</taxon>
    </lineage>
</organism>
<feature type="region of interest" description="Disordered" evidence="4">
    <location>
        <begin position="145"/>
        <end position="199"/>
    </location>
</feature>
<dbReference type="GO" id="GO:0046872">
    <property type="term" value="F:metal ion binding"/>
    <property type="evidence" value="ECO:0007669"/>
    <property type="project" value="UniProtKB-KW"/>
</dbReference>
<dbReference type="InterPro" id="IPR044585">
    <property type="entry name" value="FLZ10/11"/>
</dbReference>
<feature type="non-terminal residue" evidence="7">
    <location>
        <position position="1"/>
    </location>
</feature>
<name>A0A5J9U0I8_9POAL</name>
<evidence type="ECO:0000256" key="3">
    <source>
        <dbReference type="PROSITE-ProRule" id="PRU01131"/>
    </source>
</evidence>
<proteinExistence type="inferred from homology"/>
<dbReference type="EMBL" id="RWGY01000029">
    <property type="protein sequence ID" value="TVU17169.1"/>
    <property type="molecule type" value="Genomic_DNA"/>
</dbReference>